<reference evidence="1" key="1">
    <citation type="submission" date="2014-11" db="EMBL/GenBank/DDBJ databases">
        <authorList>
            <person name="Amaro Gonzalez C."/>
        </authorList>
    </citation>
    <scope>NUCLEOTIDE SEQUENCE</scope>
</reference>
<proteinExistence type="predicted"/>
<organism evidence="1">
    <name type="scientific">Anguilla anguilla</name>
    <name type="common">European freshwater eel</name>
    <name type="synonym">Muraena anguilla</name>
    <dbReference type="NCBI Taxonomy" id="7936"/>
    <lineage>
        <taxon>Eukaryota</taxon>
        <taxon>Metazoa</taxon>
        <taxon>Chordata</taxon>
        <taxon>Craniata</taxon>
        <taxon>Vertebrata</taxon>
        <taxon>Euteleostomi</taxon>
        <taxon>Actinopterygii</taxon>
        <taxon>Neopterygii</taxon>
        <taxon>Teleostei</taxon>
        <taxon>Anguilliformes</taxon>
        <taxon>Anguillidae</taxon>
        <taxon>Anguilla</taxon>
    </lineage>
</organism>
<reference evidence="1" key="2">
    <citation type="journal article" date="2015" name="Fish Shellfish Immunol.">
        <title>Early steps in the European eel (Anguilla anguilla)-Vibrio vulnificus interaction in the gills: Role of the RtxA13 toxin.</title>
        <authorList>
            <person name="Callol A."/>
            <person name="Pajuelo D."/>
            <person name="Ebbesson L."/>
            <person name="Teles M."/>
            <person name="MacKenzie S."/>
            <person name="Amaro C."/>
        </authorList>
    </citation>
    <scope>NUCLEOTIDE SEQUENCE</scope>
</reference>
<accession>A0A0E9TT00</accession>
<sequence>MSVFEETALYFCLWCVCVLLHYCNPCVS</sequence>
<dbReference type="AlphaFoldDB" id="A0A0E9TT00"/>
<dbReference type="EMBL" id="GBXM01052547">
    <property type="protein sequence ID" value="JAH56030.1"/>
    <property type="molecule type" value="Transcribed_RNA"/>
</dbReference>
<protein>
    <submittedName>
        <fullName evidence="1">Uncharacterized protein</fullName>
    </submittedName>
</protein>
<evidence type="ECO:0000313" key="1">
    <source>
        <dbReference type="EMBL" id="JAH56030.1"/>
    </source>
</evidence>
<name>A0A0E9TT00_ANGAN</name>